<gene>
    <name evidence="2 3" type="primary">LOC107797050</name>
</gene>
<reference evidence="2 3" key="2">
    <citation type="submission" date="2025-04" db="UniProtKB">
        <authorList>
            <consortium name="RefSeq"/>
        </authorList>
    </citation>
    <scope>IDENTIFICATION</scope>
</reference>
<keyword evidence="1" id="KW-1185">Reference proteome</keyword>
<evidence type="ECO:0000313" key="1">
    <source>
        <dbReference type="Proteomes" id="UP000790787"/>
    </source>
</evidence>
<evidence type="ECO:0000313" key="3">
    <source>
        <dbReference type="RefSeq" id="XP_016475382.1"/>
    </source>
</evidence>
<dbReference type="AlphaFoldDB" id="A0A1S4AFD3"/>
<proteinExistence type="predicted"/>
<sequence length="228" mass="25871">MRMFNGMMDPELIRMAQEKMNRMSPTELARIQQQMISNPELIKMASEYIKNMKPEDLKVAAEQLKHTRPEEMAEIGEKMANASPEEIAAMRARMDAQVSYELSGAQLLKKQGTELHSQGRFKDALQKYSLAKKNLSGIPAAKGRSLLLACSLNMMSCYLKTRQYDECIKEGTEVLVYDEKNVKALYRMGQAYKEPGQLEQDAMSDLSKAHEVSPDDETIADVLRCSHR</sequence>
<dbReference type="SMR" id="A0A1S4AFD3"/>
<dbReference type="InterPro" id="IPR019734">
    <property type="entry name" value="TPR_rpt"/>
</dbReference>
<reference key="1">
    <citation type="journal article" date="2014" name="Nat. Commun.">
        <title>The tobacco genome sequence and its comparison with those of tomato and potato.</title>
        <authorList>
            <person name="Sierro N."/>
            <person name="Battey J.N."/>
            <person name="Ouadi S."/>
            <person name="Bakaher N."/>
            <person name="Bovet L."/>
            <person name="Willig A."/>
            <person name="Goepfert S."/>
            <person name="Peitsch M.C."/>
            <person name="Ivanov N.V."/>
        </authorList>
    </citation>
    <scope>NUCLEOTIDE SEQUENCE [LARGE SCALE GENOMIC DNA]</scope>
    <source>
        <strain>cv. TN90</strain>
    </source>
</reference>
<evidence type="ECO:0000313" key="2">
    <source>
        <dbReference type="RefSeq" id="XP_016475381.1"/>
    </source>
</evidence>
<dbReference type="InterPro" id="IPR011990">
    <property type="entry name" value="TPR-like_helical_dom_sf"/>
</dbReference>
<name>A0A1S4AFD3_TOBAC</name>
<dbReference type="Gene3D" id="1.25.40.10">
    <property type="entry name" value="Tetratricopeptide repeat domain"/>
    <property type="match status" value="1"/>
</dbReference>
<dbReference type="PANTHER" id="PTHR48433">
    <property type="entry name" value="OUTER ENVELOPE PROTEIN 61-LIKE"/>
    <property type="match status" value="1"/>
</dbReference>
<accession>A0A1S4AFD3</accession>
<protein>
    <submittedName>
        <fullName evidence="2 3">Outer envelope protein 61-like isoform X1</fullName>
    </submittedName>
</protein>
<dbReference type="KEGG" id="nta:107797050"/>
<dbReference type="Proteomes" id="UP000790787">
    <property type="component" value="Chromosome 9"/>
</dbReference>
<dbReference type="PANTHER" id="PTHR48433:SF1">
    <property type="entry name" value="OUTER ENVELOPE PROTEIN 61-LIKE"/>
    <property type="match status" value="1"/>
</dbReference>
<dbReference type="RefSeq" id="XP_016475381.1">
    <property type="nucleotide sequence ID" value="XM_016619895.1"/>
</dbReference>
<dbReference type="SUPFAM" id="SSF48452">
    <property type="entry name" value="TPR-like"/>
    <property type="match status" value="1"/>
</dbReference>
<dbReference type="SMART" id="SM00028">
    <property type="entry name" value="TPR"/>
    <property type="match status" value="3"/>
</dbReference>
<dbReference type="InterPro" id="IPR053319">
    <property type="entry name" value="OEP61"/>
</dbReference>
<organism evidence="3">
    <name type="scientific">Nicotiana tabacum</name>
    <name type="common">Common tobacco</name>
    <dbReference type="NCBI Taxonomy" id="4097"/>
    <lineage>
        <taxon>Eukaryota</taxon>
        <taxon>Viridiplantae</taxon>
        <taxon>Streptophyta</taxon>
        <taxon>Embryophyta</taxon>
        <taxon>Tracheophyta</taxon>
        <taxon>Spermatophyta</taxon>
        <taxon>Magnoliopsida</taxon>
        <taxon>eudicotyledons</taxon>
        <taxon>Gunneridae</taxon>
        <taxon>Pentapetalae</taxon>
        <taxon>asterids</taxon>
        <taxon>lamiids</taxon>
        <taxon>Solanales</taxon>
        <taxon>Solanaceae</taxon>
        <taxon>Nicotianoideae</taxon>
        <taxon>Nicotianeae</taxon>
        <taxon>Nicotiana</taxon>
    </lineage>
</organism>
<dbReference type="RefSeq" id="XP_016475382.1">
    <property type="nucleotide sequence ID" value="XM_016619896.1"/>
</dbReference>
<dbReference type="PaxDb" id="4097-A0A1S4AFD3"/>
<dbReference type="GeneID" id="107797050"/>
<dbReference type="OrthoDB" id="245563at2759"/>